<dbReference type="RefSeq" id="XP_013243114.1">
    <property type="nucleotide sequence ID" value="XM_013387660.1"/>
</dbReference>
<evidence type="ECO:0000256" key="5">
    <source>
        <dbReference type="ARBA" id="ARBA00022840"/>
    </source>
</evidence>
<dbReference type="PANTHER" id="PTHR20275">
    <property type="entry name" value="NAD KINASE"/>
    <property type="match status" value="1"/>
</dbReference>
<dbReference type="SUPFAM" id="SSF111331">
    <property type="entry name" value="NAD kinase/diacylglycerol kinase-like"/>
    <property type="match status" value="1"/>
</dbReference>
<dbReference type="InterPro" id="IPR017437">
    <property type="entry name" value="ATP-NAD_kinase_PpnK-typ_C"/>
</dbReference>
<keyword evidence="3" id="KW-0547">Nucleotide-binding</keyword>
<evidence type="ECO:0000256" key="6">
    <source>
        <dbReference type="ARBA" id="ARBA00022857"/>
    </source>
</evidence>
<dbReference type="FunCoup" id="A0A066VU57">
    <property type="interactions" value="4"/>
</dbReference>
<dbReference type="Proteomes" id="UP000027361">
    <property type="component" value="Unassembled WGS sequence"/>
</dbReference>
<evidence type="ECO:0000256" key="7">
    <source>
        <dbReference type="ARBA" id="ARBA00023027"/>
    </source>
</evidence>
<dbReference type="Gene3D" id="3.40.50.10330">
    <property type="entry name" value="Probable inorganic polyphosphate/atp-NAD kinase, domain 1"/>
    <property type="match status" value="1"/>
</dbReference>
<dbReference type="HAMAP" id="MF_00361">
    <property type="entry name" value="NAD_kinase"/>
    <property type="match status" value="1"/>
</dbReference>
<keyword evidence="2" id="KW-0808">Transferase</keyword>
<dbReference type="HOGENOM" id="CLU_008831_10_2_1"/>
<dbReference type="InterPro" id="IPR017438">
    <property type="entry name" value="ATP-NAD_kinase_N"/>
</dbReference>
<feature type="compositionally biased region" description="Polar residues" evidence="8">
    <location>
        <begin position="443"/>
        <end position="455"/>
    </location>
</feature>
<reference evidence="9 10" key="1">
    <citation type="submission" date="2014-05" db="EMBL/GenBank/DDBJ databases">
        <title>Draft genome sequence of a rare smut relative, Tilletiaria anomala UBC 951.</title>
        <authorList>
            <consortium name="DOE Joint Genome Institute"/>
            <person name="Toome M."/>
            <person name="Kuo A."/>
            <person name="Henrissat B."/>
            <person name="Lipzen A."/>
            <person name="Tritt A."/>
            <person name="Yoshinaga Y."/>
            <person name="Zane M."/>
            <person name="Barry K."/>
            <person name="Grigoriev I.V."/>
            <person name="Spatafora J.W."/>
            <person name="Aimea M.C."/>
        </authorList>
    </citation>
    <scope>NUCLEOTIDE SEQUENCE [LARGE SCALE GENOMIC DNA]</scope>
    <source>
        <strain evidence="9 10">UBC 951</strain>
    </source>
</reference>
<evidence type="ECO:0000256" key="8">
    <source>
        <dbReference type="SAM" id="MobiDB-lite"/>
    </source>
</evidence>
<accession>A0A066VU57</accession>
<comment type="caution">
    <text evidence="9">The sequence shown here is derived from an EMBL/GenBank/DDBJ whole genome shotgun (WGS) entry which is preliminary data.</text>
</comment>
<dbReference type="Pfam" id="PF01513">
    <property type="entry name" value="NAD_kinase"/>
    <property type="match status" value="1"/>
</dbReference>
<dbReference type="InterPro" id="IPR016064">
    <property type="entry name" value="NAD/diacylglycerol_kinase_sf"/>
</dbReference>
<keyword evidence="4 9" id="KW-0418">Kinase</keyword>
<dbReference type="OMA" id="IPKYQES"/>
<keyword evidence="6" id="KW-0521">NADP</keyword>
<dbReference type="AlphaFoldDB" id="A0A066VU57"/>
<organism evidence="9 10">
    <name type="scientific">Tilletiaria anomala (strain ATCC 24038 / CBS 436.72 / UBC 951)</name>
    <dbReference type="NCBI Taxonomy" id="1037660"/>
    <lineage>
        <taxon>Eukaryota</taxon>
        <taxon>Fungi</taxon>
        <taxon>Dikarya</taxon>
        <taxon>Basidiomycota</taxon>
        <taxon>Ustilaginomycotina</taxon>
        <taxon>Exobasidiomycetes</taxon>
        <taxon>Georgefischeriales</taxon>
        <taxon>Tilletiariaceae</taxon>
        <taxon>Tilletiaria</taxon>
    </lineage>
</organism>
<dbReference type="GO" id="GO:0005524">
    <property type="term" value="F:ATP binding"/>
    <property type="evidence" value="ECO:0007669"/>
    <property type="project" value="UniProtKB-KW"/>
</dbReference>
<dbReference type="Gene3D" id="2.60.200.30">
    <property type="entry name" value="Probable inorganic polyphosphate/atp-NAD kinase, domain 2"/>
    <property type="match status" value="1"/>
</dbReference>
<dbReference type="Pfam" id="PF20143">
    <property type="entry name" value="NAD_kinase_C"/>
    <property type="match status" value="1"/>
</dbReference>
<dbReference type="PANTHER" id="PTHR20275:SF26">
    <property type="entry name" value="NADH KINASE POS5, MITOCHONDRIAL"/>
    <property type="match status" value="1"/>
</dbReference>
<evidence type="ECO:0000256" key="2">
    <source>
        <dbReference type="ARBA" id="ARBA00022679"/>
    </source>
</evidence>
<comment type="similarity">
    <text evidence="1">Belongs to the NAD kinase family.</text>
</comment>
<dbReference type="OrthoDB" id="24581at2759"/>
<keyword evidence="7" id="KW-0520">NAD</keyword>
<gene>
    <name evidence="9" type="ORF">K437DRAFT_256707</name>
</gene>
<dbReference type="GO" id="GO:0006741">
    <property type="term" value="P:NADP+ biosynthetic process"/>
    <property type="evidence" value="ECO:0007669"/>
    <property type="project" value="InterPro"/>
</dbReference>
<feature type="region of interest" description="Disordered" evidence="8">
    <location>
        <begin position="435"/>
        <end position="462"/>
    </location>
</feature>
<dbReference type="InterPro" id="IPR002504">
    <property type="entry name" value="NADK"/>
</dbReference>
<evidence type="ECO:0000313" key="9">
    <source>
        <dbReference type="EMBL" id="KDN45257.1"/>
    </source>
</evidence>
<dbReference type="FunFam" id="2.60.200.30:FF:000009">
    <property type="entry name" value="Poly(P)/ATP NAD kinase"/>
    <property type="match status" value="1"/>
</dbReference>
<name>A0A066VU57_TILAU</name>
<evidence type="ECO:0000256" key="3">
    <source>
        <dbReference type="ARBA" id="ARBA00022741"/>
    </source>
</evidence>
<evidence type="ECO:0000313" key="10">
    <source>
        <dbReference type="Proteomes" id="UP000027361"/>
    </source>
</evidence>
<sequence length="501" mass="54231">MQRSSYTPTLVGLCSACRKRIAFANAASLFHALARSSINHDQIGPSRGCNAPFQARITRRQYSTTKSAAASQRCLSDLPDKVEILTGPLGRLSKILKPRQSSKITTRVGSSFGGVHSLRWTSTPNNLLIVKKQNDAKALRAMKHVIEHVKAVYPVMNILVEPDAFQELNAAELIVFNPEQSSDRAVLAQKADVAITLGGDGSILHVSSLFDQSPVPPVLSFSMGTLGFLLPYSISAFESAFQMLVQGKVSLMLRMRLRQTLHNGRGEDICSDGSRCKDIHLMNEIALHRGRDPHMTTIDAFVNGTHLTRAISDGLIVATPTGSTAYSLSAGGPIVHPSVQSLLLTPICPRSLSFRTVLLPSDTTVQLKVARESRSSADLSVDGRHFHTLQPGQYLQVTMSPYPIPCVNFSTEAGGPQEDVRDASHVSRLIEEGADYPAPAIPGSSNDGENTASDSTSERGEDSWVRDINTLLRFNASFAGRGLLGGNGSYEDIHDDCDQTK</sequence>
<evidence type="ECO:0000256" key="1">
    <source>
        <dbReference type="ARBA" id="ARBA00010995"/>
    </source>
</evidence>
<keyword evidence="10" id="KW-1185">Reference proteome</keyword>
<proteinExistence type="inferred from homology"/>
<dbReference type="GO" id="GO:0003951">
    <property type="term" value="F:NAD+ kinase activity"/>
    <property type="evidence" value="ECO:0007669"/>
    <property type="project" value="InterPro"/>
</dbReference>
<evidence type="ECO:0000256" key="4">
    <source>
        <dbReference type="ARBA" id="ARBA00022777"/>
    </source>
</evidence>
<dbReference type="GO" id="GO:0019674">
    <property type="term" value="P:NAD+ metabolic process"/>
    <property type="evidence" value="ECO:0007669"/>
    <property type="project" value="InterPro"/>
</dbReference>
<dbReference type="STRING" id="1037660.A0A066VU57"/>
<keyword evidence="5" id="KW-0067">ATP-binding</keyword>
<protein>
    <submittedName>
        <fullName evidence="9">ATP-NAD kinase</fullName>
    </submittedName>
</protein>
<dbReference type="EMBL" id="JMSN01000044">
    <property type="protein sequence ID" value="KDN45257.1"/>
    <property type="molecule type" value="Genomic_DNA"/>
</dbReference>
<dbReference type="InParanoid" id="A0A066VU57"/>
<dbReference type="GeneID" id="25264501"/>